<comment type="caution">
    <text evidence="1">The sequence shown here is derived from an EMBL/GenBank/DDBJ whole genome shotgun (WGS) entry which is preliminary data.</text>
</comment>
<keyword evidence="2" id="KW-1185">Reference proteome</keyword>
<accession>A0A1Q9DCY5</accession>
<proteinExistence type="predicted"/>
<evidence type="ECO:0000313" key="1">
    <source>
        <dbReference type="EMBL" id="OLP93007.1"/>
    </source>
</evidence>
<evidence type="ECO:0000313" key="2">
    <source>
        <dbReference type="Proteomes" id="UP000186817"/>
    </source>
</evidence>
<dbReference type="EMBL" id="LSRX01000597">
    <property type="protein sequence ID" value="OLP93007.1"/>
    <property type="molecule type" value="Genomic_DNA"/>
</dbReference>
<reference evidence="1 2" key="1">
    <citation type="submission" date="2016-02" db="EMBL/GenBank/DDBJ databases">
        <title>Genome analysis of coral dinoflagellate symbionts highlights evolutionary adaptations to a symbiotic lifestyle.</title>
        <authorList>
            <person name="Aranda M."/>
            <person name="Li Y."/>
            <person name="Liew Y.J."/>
            <person name="Baumgarten S."/>
            <person name="Simakov O."/>
            <person name="Wilson M."/>
            <person name="Piel J."/>
            <person name="Ashoor H."/>
            <person name="Bougouffa S."/>
            <person name="Bajic V.B."/>
            <person name="Ryu T."/>
            <person name="Ravasi T."/>
            <person name="Bayer T."/>
            <person name="Micklem G."/>
            <person name="Kim H."/>
            <person name="Bhak J."/>
            <person name="Lajeunesse T.C."/>
            <person name="Voolstra C.R."/>
        </authorList>
    </citation>
    <scope>NUCLEOTIDE SEQUENCE [LARGE SCALE GENOMIC DNA]</scope>
    <source>
        <strain evidence="1 2">CCMP2467</strain>
    </source>
</reference>
<name>A0A1Q9DCY5_SYMMI</name>
<dbReference type="Proteomes" id="UP000186817">
    <property type="component" value="Unassembled WGS sequence"/>
</dbReference>
<protein>
    <submittedName>
        <fullName evidence="1">Uncharacterized protein</fullName>
    </submittedName>
</protein>
<sequence length="99" mass="10712">MLVVALLLEEVLVLVLVLVRVPVPVLVLHWEQVPSQMLPGREPARPVQNEILALPMSRGSKWSPAVPPSLVWRIASEGASCRGMNDCLVMALPLAGDKG</sequence>
<dbReference type="AlphaFoldDB" id="A0A1Q9DCY5"/>
<organism evidence="1 2">
    <name type="scientific">Symbiodinium microadriaticum</name>
    <name type="common">Dinoflagellate</name>
    <name type="synonym">Zooxanthella microadriatica</name>
    <dbReference type="NCBI Taxonomy" id="2951"/>
    <lineage>
        <taxon>Eukaryota</taxon>
        <taxon>Sar</taxon>
        <taxon>Alveolata</taxon>
        <taxon>Dinophyceae</taxon>
        <taxon>Suessiales</taxon>
        <taxon>Symbiodiniaceae</taxon>
        <taxon>Symbiodinium</taxon>
    </lineage>
</organism>
<gene>
    <name evidence="1" type="ORF">AK812_SmicGene25115</name>
</gene>